<dbReference type="AlphaFoldDB" id="A0A9J6P878"/>
<dbReference type="PANTHER" id="PTHR30002">
    <property type="entry name" value="EPOXYQUEUOSINE REDUCTASE"/>
    <property type="match status" value="1"/>
</dbReference>
<dbReference type="SUPFAM" id="SSF54862">
    <property type="entry name" value="4Fe-4S ferredoxins"/>
    <property type="match status" value="1"/>
</dbReference>
<dbReference type="Gene3D" id="3.30.70.20">
    <property type="match status" value="1"/>
</dbReference>
<evidence type="ECO:0000313" key="11">
    <source>
        <dbReference type="Proteomes" id="UP001056429"/>
    </source>
</evidence>
<sequence>MKNDLTIDEILKKSVHEFEISQYGVIKCQEFEDLREILMGRKEKDELTGFEEQDIEKRINPKLTMEDCRSIIVCLFPYYKVSNEESNLAKYTHGMDYHFVINDMMNLLGDKIGKEVENFKYMSFTDSGPLVDRYVAYKAGLGFWGINGHIINEKYGSYILIGYMLTNKEFKEYNTQLENSSCIRCMRCVKSCPGGAIKGDYDINPLKCKSYITQKKEELTCEEKNILMKSQIIFGCDICQEVCPHNKNIEETHIAQFSEDLIKRITEDEITELSNKKFRKIYGRRAFGWRGRKILERNMKIIKGE</sequence>
<dbReference type="InterPro" id="IPR013542">
    <property type="entry name" value="QueG_DUF1730"/>
</dbReference>
<keyword evidence="7" id="KW-0408">Iron</keyword>
<dbReference type="EC" id="1.17.99.6" evidence="10"/>
<keyword evidence="8" id="KW-0411">Iron-sulfur</keyword>
<dbReference type="Proteomes" id="UP001056429">
    <property type="component" value="Unassembled WGS sequence"/>
</dbReference>
<keyword evidence="6 10" id="KW-0560">Oxidoreductase</keyword>
<dbReference type="PROSITE" id="PS00198">
    <property type="entry name" value="4FE4S_FER_1"/>
    <property type="match status" value="1"/>
</dbReference>
<dbReference type="InterPro" id="IPR004453">
    <property type="entry name" value="QueG"/>
</dbReference>
<evidence type="ECO:0000256" key="5">
    <source>
        <dbReference type="ARBA" id="ARBA00022785"/>
    </source>
</evidence>
<dbReference type="Pfam" id="PF13484">
    <property type="entry name" value="Fer4_16"/>
    <property type="match status" value="1"/>
</dbReference>
<dbReference type="InterPro" id="IPR017896">
    <property type="entry name" value="4Fe4S_Fe-S-bd"/>
</dbReference>
<evidence type="ECO:0000259" key="9">
    <source>
        <dbReference type="PROSITE" id="PS51379"/>
    </source>
</evidence>
<dbReference type="EMBL" id="JAGSOJ010000005">
    <property type="protein sequence ID" value="MCM1992113.1"/>
    <property type="molecule type" value="Genomic_DNA"/>
</dbReference>
<dbReference type="GO" id="GO:0008616">
    <property type="term" value="P:tRNA queuosine(34) biosynthetic process"/>
    <property type="evidence" value="ECO:0007669"/>
    <property type="project" value="UniProtKB-KW"/>
</dbReference>
<dbReference type="RefSeq" id="WP_250861281.1">
    <property type="nucleotide sequence ID" value="NZ_JAGSOJ010000005.1"/>
</dbReference>
<evidence type="ECO:0000256" key="2">
    <source>
        <dbReference type="ARBA" id="ARBA00022490"/>
    </source>
</evidence>
<proteinExistence type="predicted"/>
<evidence type="ECO:0000256" key="8">
    <source>
        <dbReference type="ARBA" id="ARBA00023014"/>
    </source>
</evidence>
<dbReference type="GO" id="GO:0052693">
    <property type="term" value="F:epoxyqueuosine reductase activity"/>
    <property type="evidence" value="ECO:0007669"/>
    <property type="project" value="UniProtKB-EC"/>
</dbReference>
<dbReference type="PANTHER" id="PTHR30002:SF4">
    <property type="entry name" value="EPOXYQUEUOSINE REDUCTASE"/>
    <property type="match status" value="1"/>
</dbReference>
<dbReference type="Pfam" id="PF08331">
    <property type="entry name" value="QueG_DUF1730"/>
    <property type="match status" value="1"/>
</dbReference>
<evidence type="ECO:0000256" key="4">
    <source>
        <dbReference type="ARBA" id="ARBA00022723"/>
    </source>
</evidence>
<keyword evidence="2" id="KW-0963">Cytoplasm</keyword>
<keyword evidence="11" id="KW-1185">Reference proteome</keyword>
<accession>A0A9J6P878</accession>
<keyword evidence="5" id="KW-0671">Queuosine biosynthesis</keyword>
<dbReference type="PROSITE" id="PS51379">
    <property type="entry name" value="4FE4S_FER_2"/>
    <property type="match status" value="1"/>
</dbReference>
<dbReference type="GO" id="GO:0046872">
    <property type="term" value="F:metal ion binding"/>
    <property type="evidence" value="ECO:0007669"/>
    <property type="project" value="UniProtKB-KW"/>
</dbReference>
<keyword evidence="1" id="KW-0004">4Fe-4S</keyword>
<feature type="domain" description="4Fe-4S ferredoxin-type" evidence="9">
    <location>
        <begin position="173"/>
        <end position="202"/>
    </location>
</feature>
<reference evidence="10" key="2">
    <citation type="submission" date="2021-04" db="EMBL/GenBank/DDBJ databases">
        <authorList>
            <person name="Dong X."/>
        </authorList>
    </citation>
    <scope>NUCLEOTIDE SEQUENCE</scope>
    <source>
        <strain evidence="10">ZWT</strain>
    </source>
</reference>
<evidence type="ECO:0000256" key="7">
    <source>
        <dbReference type="ARBA" id="ARBA00023004"/>
    </source>
</evidence>
<keyword evidence="3" id="KW-0819">tRNA processing</keyword>
<protein>
    <submittedName>
        <fullName evidence="10">tRNA epoxyqueuosine(34) reductase QueG</fullName>
        <ecNumber evidence="10">1.17.99.6</ecNumber>
    </submittedName>
</protein>
<evidence type="ECO:0000256" key="1">
    <source>
        <dbReference type="ARBA" id="ARBA00022485"/>
    </source>
</evidence>
<gene>
    <name evidence="10" type="primary">queG</name>
    <name evidence="10" type="ORF">KDK92_20490</name>
</gene>
<evidence type="ECO:0000256" key="6">
    <source>
        <dbReference type="ARBA" id="ARBA00023002"/>
    </source>
</evidence>
<dbReference type="GO" id="GO:0051539">
    <property type="term" value="F:4 iron, 4 sulfur cluster binding"/>
    <property type="evidence" value="ECO:0007669"/>
    <property type="project" value="UniProtKB-KW"/>
</dbReference>
<dbReference type="InterPro" id="IPR017900">
    <property type="entry name" value="4Fe4S_Fe_S_CS"/>
</dbReference>
<comment type="caution">
    <text evidence="10">The sequence shown here is derived from an EMBL/GenBank/DDBJ whole genome shotgun (WGS) entry which is preliminary data.</text>
</comment>
<reference evidence="10" key="1">
    <citation type="journal article" date="2021" name="mSystems">
        <title>Bacteria and Archaea Synergistically Convert Glycine Betaine to Biogenic Methane in the Formosa Cold Seep of the South China Sea.</title>
        <authorList>
            <person name="Li L."/>
            <person name="Zhang W."/>
            <person name="Zhang S."/>
            <person name="Song L."/>
            <person name="Sun Q."/>
            <person name="Zhang H."/>
            <person name="Xiang H."/>
            <person name="Dong X."/>
        </authorList>
    </citation>
    <scope>NUCLEOTIDE SEQUENCE</scope>
    <source>
        <strain evidence="10">ZWT</strain>
    </source>
</reference>
<evidence type="ECO:0000313" key="10">
    <source>
        <dbReference type="EMBL" id="MCM1992113.1"/>
    </source>
</evidence>
<name>A0A9J6P878_9CLOT</name>
<evidence type="ECO:0000256" key="3">
    <source>
        <dbReference type="ARBA" id="ARBA00022694"/>
    </source>
</evidence>
<organism evidence="10 11">
    <name type="scientific">Oceanirhabdus seepicola</name>
    <dbReference type="NCBI Taxonomy" id="2828781"/>
    <lineage>
        <taxon>Bacteria</taxon>
        <taxon>Bacillati</taxon>
        <taxon>Bacillota</taxon>
        <taxon>Clostridia</taxon>
        <taxon>Eubacteriales</taxon>
        <taxon>Clostridiaceae</taxon>
        <taxon>Oceanirhabdus</taxon>
    </lineage>
</organism>
<dbReference type="NCBIfam" id="TIGR00276">
    <property type="entry name" value="tRNA epoxyqueuosine(34) reductase QueG"/>
    <property type="match status" value="1"/>
</dbReference>
<keyword evidence="4" id="KW-0479">Metal-binding</keyword>